<evidence type="ECO:0000256" key="2">
    <source>
        <dbReference type="SAM" id="SignalP"/>
    </source>
</evidence>
<proteinExistence type="predicted"/>
<feature type="compositionally biased region" description="Basic and acidic residues" evidence="1">
    <location>
        <begin position="79"/>
        <end position="96"/>
    </location>
</feature>
<feature type="compositionally biased region" description="Polar residues" evidence="1">
    <location>
        <begin position="44"/>
        <end position="57"/>
    </location>
</feature>
<feature type="region of interest" description="Disordered" evidence="1">
    <location>
        <begin position="28"/>
        <end position="96"/>
    </location>
</feature>
<evidence type="ECO:0000313" key="3">
    <source>
        <dbReference type="EMBL" id="ADU49502.1"/>
    </source>
</evidence>
<sequence length="96" mass="9124">MRIKKIAIGGAAAAALGITAMLGSGAAFAASPSPVAPAATSSSVQQGQRSATDTGASEVSGAEAPETAGTESGTSDGPGGHEDPAGNVDHQFDGQE</sequence>
<dbReference type="Proteomes" id="UP000008914">
    <property type="component" value="Chromosome"/>
</dbReference>
<feature type="signal peptide" evidence="2">
    <location>
        <begin position="1"/>
        <end position="29"/>
    </location>
</feature>
<gene>
    <name evidence="3" type="ordered locus">Intca_3012</name>
</gene>
<dbReference type="EMBL" id="CP002343">
    <property type="protein sequence ID" value="ADU49502.1"/>
    <property type="molecule type" value="Genomic_DNA"/>
</dbReference>
<dbReference type="AlphaFoldDB" id="E6SBH4"/>
<keyword evidence="4" id="KW-1185">Reference proteome</keyword>
<evidence type="ECO:0000313" key="4">
    <source>
        <dbReference type="Proteomes" id="UP000008914"/>
    </source>
</evidence>
<dbReference type="RefSeq" id="WP_013493814.1">
    <property type="nucleotide sequence ID" value="NC_014830.1"/>
</dbReference>
<name>E6SBH4_INTC7</name>
<feature type="chain" id="PRO_5003211029" evidence="2">
    <location>
        <begin position="30"/>
        <end position="96"/>
    </location>
</feature>
<keyword evidence="2" id="KW-0732">Signal</keyword>
<evidence type="ECO:0000256" key="1">
    <source>
        <dbReference type="SAM" id="MobiDB-lite"/>
    </source>
</evidence>
<accession>E6SBH4</accession>
<keyword evidence="3" id="KW-0449">Lipoprotein</keyword>
<dbReference type="HOGENOM" id="CLU_2355942_0_0_11"/>
<organism evidence="3 4">
    <name type="scientific">Intrasporangium calvum (strain ATCC 23552 / DSM 43043 / JCM 3097 / NBRC 12989 / NCIMB 10167 / NRRL B-3866 / 7 KIP)</name>
    <dbReference type="NCBI Taxonomy" id="710696"/>
    <lineage>
        <taxon>Bacteria</taxon>
        <taxon>Bacillati</taxon>
        <taxon>Actinomycetota</taxon>
        <taxon>Actinomycetes</taxon>
        <taxon>Micrococcales</taxon>
        <taxon>Intrasporangiaceae</taxon>
        <taxon>Intrasporangium</taxon>
    </lineage>
</organism>
<dbReference type="KEGG" id="ica:Intca_3012"/>
<protein>
    <submittedName>
        <fullName evidence="3">VacJ family lipoprotein</fullName>
    </submittedName>
</protein>
<reference evidence="3 4" key="1">
    <citation type="journal article" date="2010" name="Stand. Genomic Sci.">
        <title>Complete genome sequence of Intrasporangium calvum type strain (7 KIP).</title>
        <authorList>
            <person name="Del Rio T.G."/>
            <person name="Chertkov O."/>
            <person name="Yasawong M."/>
            <person name="Lucas S."/>
            <person name="Deshpande S."/>
            <person name="Cheng J.F."/>
            <person name="Detter C."/>
            <person name="Tapia R."/>
            <person name="Han C."/>
            <person name="Goodwin L."/>
            <person name="Pitluck S."/>
            <person name="Liolios K."/>
            <person name="Ivanova N."/>
            <person name="Mavromatis K."/>
            <person name="Pati A."/>
            <person name="Chen A."/>
            <person name="Palaniappan K."/>
            <person name="Land M."/>
            <person name="Hauser L."/>
            <person name="Chang Y.J."/>
            <person name="Jeffries C.D."/>
            <person name="Rohde M."/>
            <person name="Pukall R."/>
            <person name="Sikorski J."/>
            <person name="Goker M."/>
            <person name="Woyke T."/>
            <person name="Bristow J."/>
            <person name="Eisen J.A."/>
            <person name="Markowitz V."/>
            <person name="Hugenholtz P."/>
            <person name="Kyrpides N.C."/>
            <person name="Klenk H.P."/>
            <person name="Lapidus A."/>
        </authorList>
    </citation>
    <scope>NUCLEOTIDE SEQUENCE [LARGE SCALE GENOMIC DNA]</scope>
    <source>
        <strain evidence="4">ATCC 23552 / DSM 43043 / JCM 3097 / NBRC 12989 / 7 KIP</strain>
    </source>
</reference>
<feature type="compositionally biased region" description="Low complexity" evidence="1">
    <location>
        <begin position="28"/>
        <end position="43"/>
    </location>
</feature>
<dbReference type="STRING" id="710696.Intca_3012"/>